<evidence type="ECO:0000256" key="1">
    <source>
        <dbReference type="ARBA" id="ARBA00004123"/>
    </source>
</evidence>
<comment type="function">
    <text evidence="9">Exoribonuclease involved in ribosome biosynthesis. Involved in the processing of ITS1, the internal transcribed spacer localized between the 18S and 5.8S rRNAs.</text>
</comment>
<evidence type="ECO:0000313" key="11">
    <source>
        <dbReference type="EMBL" id="KAA1127232.1"/>
    </source>
</evidence>
<evidence type="ECO:0000256" key="9">
    <source>
        <dbReference type="ARBA" id="ARBA00025599"/>
    </source>
</evidence>
<evidence type="ECO:0000256" key="4">
    <source>
        <dbReference type="ARBA" id="ARBA00022552"/>
    </source>
</evidence>
<dbReference type="GO" id="GO:0000027">
    <property type="term" value="P:ribosomal large subunit assembly"/>
    <property type="evidence" value="ECO:0007669"/>
    <property type="project" value="TreeGrafter"/>
</dbReference>
<evidence type="ECO:0000256" key="6">
    <source>
        <dbReference type="ARBA" id="ARBA00022801"/>
    </source>
</evidence>
<dbReference type="Gene3D" id="3.30.420.10">
    <property type="entry name" value="Ribonuclease H-like superfamily/Ribonuclease H"/>
    <property type="match status" value="1"/>
</dbReference>
<dbReference type="GO" id="GO:0006364">
    <property type="term" value="P:rRNA processing"/>
    <property type="evidence" value="ECO:0007669"/>
    <property type="project" value="UniProtKB-KW"/>
</dbReference>
<evidence type="ECO:0000256" key="8">
    <source>
        <dbReference type="ARBA" id="ARBA00023242"/>
    </source>
</evidence>
<dbReference type="GO" id="GO:0003676">
    <property type="term" value="F:nucleic acid binding"/>
    <property type="evidence" value="ECO:0007669"/>
    <property type="project" value="InterPro"/>
</dbReference>
<dbReference type="EMBL" id="VDEP01000169">
    <property type="protein sequence ID" value="KAA1127232.1"/>
    <property type="molecule type" value="Genomic_DNA"/>
</dbReference>
<dbReference type="InterPro" id="IPR037431">
    <property type="entry name" value="REX4_DEDDh_dom"/>
</dbReference>
<accession>A0A5B0RPI2</accession>
<keyword evidence="4" id="KW-0698">rRNA processing</keyword>
<dbReference type="GO" id="GO:0005634">
    <property type="term" value="C:nucleus"/>
    <property type="evidence" value="ECO:0007669"/>
    <property type="project" value="UniProtKB-SubCell"/>
</dbReference>
<keyword evidence="8" id="KW-0539">Nucleus</keyword>
<gene>
    <name evidence="11" type="primary">REX4_4</name>
    <name evidence="11" type="ORF">PGTUg99_032228</name>
</gene>
<dbReference type="PANTHER" id="PTHR12801:SF45">
    <property type="entry name" value="RNA EXONUCLEASE 4"/>
    <property type="match status" value="1"/>
</dbReference>
<evidence type="ECO:0000256" key="2">
    <source>
        <dbReference type="ARBA" id="ARBA00010489"/>
    </source>
</evidence>
<keyword evidence="7 11" id="KW-0269">Exonuclease</keyword>
<keyword evidence="5" id="KW-0540">Nuclease</keyword>
<sequence>MTITTTLCTAMSLKSLFNQLKQLIVPIPPVSKPKQTKKLAKLTKAQQKEYVAIDCEMVGVGPNGSVSALARVSIVDFHGNVLLDQYVKPTQPVTQYRTWVSGIRAKHLRHASGFKAVTKHVSRLIDKKILVGHAIHHDLRALAIDHPPELIRDTSTYQPLWTLANTDRSPSLKNLAKLVLDLKIQKRSHCSVDDAKATMAIYRTQQEDWEDELLKSRTQQADLLSPDQQPDLIPKQPS</sequence>
<dbReference type="InterPro" id="IPR013520">
    <property type="entry name" value="Ribonucl_H"/>
</dbReference>
<dbReference type="InterPro" id="IPR012337">
    <property type="entry name" value="RNaseH-like_sf"/>
</dbReference>
<evidence type="ECO:0000256" key="5">
    <source>
        <dbReference type="ARBA" id="ARBA00022722"/>
    </source>
</evidence>
<dbReference type="CDD" id="cd06144">
    <property type="entry name" value="REX4_like"/>
    <property type="match status" value="1"/>
</dbReference>
<name>A0A5B0RPI2_PUCGR</name>
<dbReference type="PANTHER" id="PTHR12801">
    <property type="entry name" value="RNA EXONUCLEASE REXO1 / RECO3 FAMILY MEMBER-RELATED"/>
    <property type="match status" value="1"/>
</dbReference>
<dbReference type="InterPro" id="IPR036397">
    <property type="entry name" value="RNaseH_sf"/>
</dbReference>
<comment type="subcellular location">
    <subcellularLocation>
        <location evidence="1">Nucleus</location>
    </subcellularLocation>
</comment>
<dbReference type="Pfam" id="PF00929">
    <property type="entry name" value="RNase_T"/>
    <property type="match status" value="1"/>
</dbReference>
<dbReference type="FunFam" id="3.30.420.10:FF:000007">
    <property type="entry name" value="Interferon-stimulated exonuclease gene 20"/>
    <property type="match status" value="1"/>
</dbReference>
<proteinExistence type="inferred from homology"/>
<evidence type="ECO:0000256" key="3">
    <source>
        <dbReference type="ARBA" id="ARBA00016937"/>
    </source>
</evidence>
<dbReference type="SUPFAM" id="SSF53098">
    <property type="entry name" value="Ribonuclease H-like"/>
    <property type="match status" value="1"/>
</dbReference>
<feature type="domain" description="Exonuclease" evidence="10">
    <location>
        <begin position="49"/>
        <end position="211"/>
    </location>
</feature>
<reference evidence="11 12" key="1">
    <citation type="submission" date="2019-05" db="EMBL/GenBank/DDBJ databases">
        <title>Emergence of the Ug99 lineage of the wheat stem rust pathogen through somatic hybridization.</title>
        <authorList>
            <person name="Li F."/>
            <person name="Upadhyaya N.M."/>
            <person name="Sperschneider J."/>
            <person name="Matny O."/>
            <person name="Nguyen-Phuc H."/>
            <person name="Mago R."/>
            <person name="Raley C."/>
            <person name="Miller M.E."/>
            <person name="Silverstein K.A.T."/>
            <person name="Henningsen E."/>
            <person name="Hirsch C.D."/>
            <person name="Visser B."/>
            <person name="Pretorius Z.A."/>
            <person name="Steffenson B.J."/>
            <person name="Schwessinger B."/>
            <person name="Dodds P.N."/>
            <person name="Figueroa M."/>
        </authorList>
    </citation>
    <scope>NUCLEOTIDE SEQUENCE [LARGE SCALE GENOMIC DNA]</scope>
    <source>
        <strain evidence="11 12">Ug99</strain>
    </source>
</reference>
<evidence type="ECO:0000313" key="12">
    <source>
        <dbReference type="Proteomes" id="UP000325313"/>
    </source>
</evidence>
<evidence type="ECO:0000256" key="7">
    <source>
        <dbReference type="ARBA" id="ARBA00022839"/>
    </source>
</evidence>
<protein>
    <recommendedName>
        <fullName evidence="3">RNA exonuclease 4</fullName>
    </recommendedName>
</protein>
<organism evidence="11 12">
    <name type="scientific">Puccinia graminis f. sp. tritici</name>
    <dbReference type="NCBI Taxonomy" id="56615"/>
    <lineage>
        <taxon>Eukaryota</taxon>
        <taxon>Fungi</taxon>
        <taxon>Dikarya</taxon>
        <taxon>Basidiomycota</taxon>
        <taxon>Pucciniomycotina</taxon>
        <taxon>Pucciniomycetes</taxon>
        <taxon>Pucciniales</taxon>
        <taxon>Pucciniaceae</taxon>
        <taxon>Puccinia</taxon>
    </lineage>
</organism>
<dbReference type="GO" id="GO:0008408">
    <property type="term" value="F:3'-5' exonuclease activity"/>
    <property type="evidence" value="ECO:0007669"/>
    <property type="project" value="InterPro"/>
</dbReference>
<comment type="caution">
    <text evidence="11">The sequence shown here is derived from an EMBL/GenBank/DDBJ whole genome shotgun (WGS) entry which is preliminary data.</text>
</comment>
<evidence type="ECO:0000259" key="10">
    <source>
        <dbReference type="SMART" id="SM00479"/>
    </source>
</evidence>
<dbReference type="InterPro" id="IPR047021">
    <property type="entry name" value="REXO1/3/4-like"/>
</dbReference>
<keyword evidence="6" id="KW-0378">Hydrolase</keyword>
<dbReference type="Proteomes" id="UP000325313">
    <property type="component" value="Unassembled WGS sequence"/>
</dbReference>
<comment type="similarity">
    <text evidence="2">Belongs to the REXO4 family.</text>
</comment>
<dbReference type="AlphaFoldDB" id="A0A5B0RPI2"/>
<dbReference type="SMART" id="SM00479">
    <property type="entry name" value="EXOIII"/>
    <property type="match status" value="1"/>
</dbReference>